<feature type="compositionally biased region" description="Polar residues" evidence="4">
    <location>
        <begin position="736"/>
        <end position="749"/>
    </location>
</feature>
<dbReference type="Pfam" id="PF00630">
    <property type="entry name" value="Filamin"/>
    <property type="match status" value="2"/>
</dbReference>
<dbReference type="CDD" id="cd21229">
    <property type="entry name" value="CH_jitterbug-like_rpt2"/>
    <property type="match status" value="1"/>
</dbReference>
<feature type="region of interest" description="Disordered" evidence="4">
    <location>
        <begin position="635"/>
        <end position="694"/>
    </location>
</feature>
<dbReference type="InterPro" id="IPR014756">
    <property type="entry name" value="Ig_E-set"/>
</dbReference>
<dbReference type="GO" id="GO:0030036">
    <property type="term" value="P:actin cytoskeleton organization"/>
    <property type="evidence" value="ECO:0007669"/>
    <property type="project" value="InterPro"/>
</dbReference>
<feature type="repeat" description="Filamin" evidence="3">
    <location>
        <begin position="462"/>
        <end position="541"/>
    </location>
</feature>
<dbReference type="SUPFAM" id="SSF47576">
    <property type="entry name" value="Calponin-homology domain, CH-domain"/>
    <property type="match status" value="2"/>
</dbReference>
<dbReference type="SMART" id="SM00033">
    <property type="entry name" value="CH"/>
    <property type="match status" value="3"/>
</dbReference>
<dbReference type="PANTHER" id="PTHR38537:SF13">
    <property type="entry name" value="JITTERBUG, ISOFORM N"/>
    <property type="match status" value="1"/>
</dbReference>
<name>A0A0P4WG12_SCYOL</name>
<feature type="compositionally biased region" description="Low complexity" evidence="4">
    <location>
        <begin position="769"/>
        <end position="781"/>
    </location>
</feature>
<dbReference type="FunFam" id="1.10.418.10:FF:000078">
    <property type="entry name" value="Putative Filamin-A"/>
    <property type="match status" value="1"/>
</dbReference>
<dbReference type="PROSITE" id="PS50194">
    <property type="entry name" value="FILAMIN_REPEAT"/>
    <property type="match status" value="3"/>
</dbReference>
<feature type="compositionally biased region" description="Low complexity" evidence="4">
    <location>
        <begin position="862"/>
        <end position="872"/>
    </location>
</feature>
<dbReference type="InterPro" id="IPR001715">
    <property type="entry name" value="CH_dom"/>
</dbReference>
<evidence type="ECO:0000256" key="3">
    <source>
        <dbReference type="PROSITE-ProRule" id="PRU00087"/>
    </source>
</evidence>
<protein>
    <recommendedName>
        <fullName evidence="5">Calponin-homology (CH) domain-containing protein</fullName>
    </recommendedName>
</protein>
<dbReference type="EMBL" id="GDRN01091668">
    <property type="protein sequence ID" value="JAI60246.1"/>
    <property type="molecule type" value="Transcribed_RNA"/>
</dbReference>
<evidence type="ECO:0000259" key="5">
    <source>
        <dbReference type="PROSITE" id="PS50021"/>
    </source>
</evidence>
<dbReference type="Gene3D" id="2.60.40.10">
    <property type="entry name" value="Immunoglobulins"/>
    <property type="match status" value="3"/>
</dbReference>
<dbReference type="CDD" id="cd21227">
    <property type="entry name" value="CH_jitterbug-like_rpt1"/>
    <property type="match status" value="1"/>
</dbReference>
<dbReference type="SUPFAM" id="SSF81296">
    <property type="entry name" value="E set domains"/>
    <property type="match status" value="3"/>
</dbReference>
<feature type="domain" description="Calponin-homology (CH)" evidence="5">
    <location>
        <begin position="152"/>
        <end position="255"/>
    </location>
</feature>
<dbReference type="AlphaFoldDB" id="A0A0P4WG12"/>
<feature type="domain" description="Calponin-homology (CH)" evidence="5">
    <location>
        <begin position="42"/>
        <end position="146"/>
    </location>
</feature>
<dbReference type="Gene3D" id="1.10.418.10">
    <property type="entry name" value="Calponin-like domain"/>
    <property type="match status" value="3"/>
</dbReference>
<feature type="compositionally biased region" description="Polar residues" evidence="4">
    <location>
        <begin position="674"/>
        <end position="694"/>
    </location>
</feature>
<dbReference type="InterPro" id="IPR001298">
    <property type="entry name" value="Filamin/ABP280_rpt"/>
</dbReference>
<organism evidence="6">
    <name type="scientific">Scylla olivacea</name>
    <name type="common">Orange mud crab</name>
    <name type="synonym">Cancer olivacea</name>
    <dbReference type="NCBI Taxonomy" id="85551"/>
    <lineage>
        <taxon>Eukaryota</taxon>
        <taxon>Metazoa</taxon>
        <taxon>Ecdysozoa</taxon>
        <taxon>Arthropoda</taxon>
        <taxon>Crustacea</taxon>
        <taxon>Multicrustacea</taxon>
        <taxon>Malacostraca</taxon>
        <taxon>Eumalacostraca</taxon>
        <taxon>Eucarida</taxon>
        <taxon>Decapoda</taxon>
        <taxon>Pleocyemata</taxon>
        <taxon>Brachyura</taxon>
        <taxon>Eubrachyura</taxon>
        <taxon>Portunoidea</taxon>
        <taxon>Portunidae</taxon>
        <taxon>Portuninae</taxon>
        <taxon>Scylla</taxon>
    </lineage>
</organism>
<feature type="compositionally biased region" description="Basic and acidic residues" evidence="4">
    <location>
        <begin position="637"/>
        <end position="646"/>
    </location>
</feature>
<feature type="repeat" description="Filamin" evidence="3">
    <location>
        <begin position="357"/>
        <end position="451"/>
    </location>
</feature>
<feature type="region of interest" description="Disordered" evidence="4">
    <location>
        <begin position="861"/>
        <end position="913"/>
    </location>
</feature>
<comment type="similarity">
    <text evidence="1">Belongs to the filamin family.</text>
</comment>
<dbReference type="InterPro" id="IPR044801">
    <property type="entry name" value="Filamin"/>
</dbReference>
<feature type="region of interest" description="Disordered" evidence="4">
    <location>
        <begin position="765"/>
        <end position="839"/>
    </location>
</feature>
<dbReference type="SMART" id="SM00557">
    <property type="entry name" value="IG_FLMN"/>
    <property type="match status" value="3"/>
</dbReference>
<evidence type="ECO:0000256" key="1">
    <source>
        <dbReference type="ARBA" id="ARBA00009238"/>
    </source>
</evidence>
<dbReference type="Pfam" id="PF00307">
    <property type="entry name" value="CH"/>
    <property type="match status" value="3"/>
</dbReference>
<dbReference type="PANTHER" id="PTHR38537">
    <property type="entry name" value="JITTERBUG, ISOFORM N"/>
    <property type="match status" value="1"/>
</dbReference>
<dbReference type="CDD" id="cd21185">
    <property type="entry name" value="CH_jitterbug-like_rpt3"/>
    <property type="match status" value="1"/>
</dbReference>
<dbReference type="InterPro" id="IPR036872">
    <property type="entry name" value="CH_dom_sf"/>
</dbReference>
<feature type="repeat" description="Filamin" evidence="3">
    <location>
        <begin position="552"/>
        <end position="633"/>
    </location>
</feature>
<accession>A0A0P4WG12</accession>
<dbReference type="InterPro" id="IPR013783">
    <property type="entry name" value="Ig-like_fold"/>
</dbReference>
<dbReference type="GO" id="GO:0051015">
    <property type="term" value="F:actin filament binding"/>
    <property type="evidence" value="ECO:0007669"/>
    <property type="project" value="InterPro"/>
</dbReference>
<keyword evidence="2" id="KW-0677">Repeat</keyword>
<evidence type="ECO:0000256" key="4">
    <source>
        <dbReference type="SAM" id="MobiDB-lite"/>
    </source>
</evidence>
<dbReference type="PROSITE" id="PS50021">
    <property type="entry name" value="CH"/>
    <property type="match status" value="2"/>
</dbReference>
<evidence type="ECO:0000256" key="2">
    <source>
        <dbReference type="ARBA" id="ARBA00022737"/>
    </source>
</evidence>
<dbReference type="InterPro" id="IPR017868">
    <property type="entry name" value="Filamin/ABP280_repeat-like"/>
</dbReference>
<feature type="region of interest" description="Disordered" evidence="4">
    <location>
        <begin position="729"/>
        <end position="749"/>
    </location>
</feature>
<sequence length="960" mass="105970">MSSRMDEEERIRMSHAGLLARSAEGHAAKGMRIKDQEDMWVEIQHHTFKNWVNVQLRDTGLRVENLSEDFHDGVALVTLVEVLQKRRLRKVKRVLNQHQALENVSTALNAIADDGIKLVNIGNVDIVNGNLKLILGLIWSLIMHYQIGQSKFPPKKLMLAWLKAVLPDCRINNFTSDWNSGVYLSALLDYCKPGLCPNWKNLNPRNSVENCKNAMETAKMEFQIPMVLDPEILASPYLDDLSGMTYLSYFMKEGGPGYKTTLKWVQKQLPDRNIKNFTTDWNDGMNLTTLVKQLGGPIPGYKRLSDHPANWESNIQLALDGGRKLGVEPVLAASDMARPDVESLANMGYIAYYQWIRPRDSPSDTVVVQCNLDNVRVNNPVPFKIEFMSKEVVVSELVVEVNGPSGPVRVDLDISPRGGKGVFVPEQVGIYELRVLNEGELVEGCPAKVRALPDVSKIMFSGIDPCALGSIVEVVINSNGAGGGDINVTAYSPTNRPLMCPVKEEDGVYAATFQPDEAGQWSIAVRYDEEHIQGSPFTCHVYDPNAIRILELENGPMSSPGKPFTVVVDATRCGWGDAKVDVTQGGRSLPAETLEIDRGFYEVTFTPTEAAKHKIYVYFNGHEVKGSPFSLYLGIEKPPERKDSKSKSKKKSSNRENKDPKYGKEIVKEYSGSALVSSPKLHSSHNTSDSNYKSTLTKTYDSTLDKNYESSYSRDSPGRSRNYENVLHRSYDAPVSKTNSTGSSTYDSVKNKYSNYETTTVNRSTVYDSSVSTSNKKSSTTYDYDSVPPPKLNSTPKKVTLYDASPPSSPSRLVARRSRSPEGINNTHHRSTALDSSYNSSFNSTYDSSFNTTTSTVINTKSSSSVFNKSSSPARLSSPGPRATHSPTPPRTLRATSPPEMARSSPARAISPVMGPPDNLTGLSSPAKVLQIAQNAAKSSEGSSFYYSSVANMKILPSTY</sequence>
<evidence type="ECO:0000313" key="6">
    <source>
        <dbReference type="EMBL" id="JAI60246.1"/>
    </source>
</evidence>
<proteinExistence type="inferred from homology"/>
<reference evidence="6" key="1">
    <citation type="submission" date="2015-09" db="EMBL/GenBank/DDBJ databases">
        <title>Scylla olivacea transcriptome.</title>
        <authorList>
            <person name="Ikhwanuddin M."/>
        </authorList>
    </citation>
    <scope>NUCLEOTIDE SEQUENCE</scope>
</reference>
<dbReference type="FunFam" id="1.10.418.10:FF:000068">
    <property type="entry name" value="Putative Filamin-A"/>
    <property type="match status" value="1"/>
</dbReference>
<feature type="compositionally biased region" description="Basic and acidic residues" evidence="4">
    <location>
        <begin position="653"/>
        <end position="668"/>
    </location>
</feature>